<evidence type="ECO:0000313" key="9">
    <source>
        <dbReference type="Proteomes" id="UP000078348"/>
    </source>
</evidence>
<evidence type="ECO:0000313" key="8">
    <source>
        <dbReference type="EMBL" id="OAO16283.1"/>
    </source>
</evidence>
<dbReference type="InterPro" id="IPR038655">
    <property type="entry name" value="Ribosomal_eL27_sf"/>
</dbReference>
<keyword evidence="6" id="KW-0687">Ribonucleoprotein</keyword>
<dbReference type="PANTHER" id="PTHR10497">
    <property type="entry name" value="60S RIBOSOMAL PROTEIN L27"/>
    <property type="match status" value="1"/>
</dbReference>
<evidence type="ECO:0000256" key="1">
    <source>
        <dbReference type="ARBA" id="ARBA00004229"/>
    </source>
</evidence>
<dbReference type="Proteomes" id="UP000078348">
    <property type="component" value="Unassembled WGS sequence"/>
</dbReference>
<dbReference type="SMART" id="SM00739">
    <property type="entry name" value="KOW"/>
    <property type="match status" value="1"/>
</dbReference>
<dbReference type="EMBL" id="LXWW01000090">
    <property type="protein sequence ID" value="OAO16283.1"/>
    <property type="molecule type" value="Genomic_DNA"/>
</dbReference>
<dbReference type="GO" id="GO:0006412">
    <property type="term" value="P:translation"/>
    <property type="evidence" value="ECO:0007669"/>
    <property type="project" value="InterPro"/>
</dbReference>
<dbReference type="InterPro" id="IPR008991">
    <property type="entry name" value="Translation_prot_SH3-like_sf"/>
</dbReference>
<dbReference type="Pfam" id="PF01777">
    <property type="entry name" value="Ribosomal_L27e"/>
    <property type="match status" value="1"/>
</dbReference>
<dbReference type="GO" id="GO:0003735">
    <property type="term" value="F:structural constituent of ribosome"/>
    <property type="evidence" value="ECO:0007669"/>
    <property type="project" value="InterPro"/>
</dbReference>
<keyword evidence="5 8" id="KW-0689">Ribosomal protein</keyword>
<dbReference type="SUPFAM" id="SSF50104">
    <property type="entry name" value="Translation proteins SH3-like domain"/>
    <property type="match status" value="1"/>
</dbReference>
<dbReference type="STRING" id="478820.A0A196SGY3"/>
<dbReference type="Pfam" id="PF00467">
    <property type="entry name" value="KOW"/>
    <property type="match status" value="1"/>
</dbReference>
<name>A0A196SGY3_BLAHN</name>
<dbReference type="AlphaFoldDB" id="A0A196SGY3"/>
<accession>A0A196SGY3</accession>
<dbReference type="GO" id="GO:0005840">
    <property type="term" value="C:ribosome"/>
    <property type="evidence" value="ECO:0007669"/>
    <property type="project" value="UniProtKB-KW"/>
</dbReference>
<comment type="subcellular location">
    <subcellularLocation>
        <location evidence="1">Plastid</location>
        <location evidence="1">Chloroplast</location>
    </subcellularLocation>
</comment>
<dbReference type="GO" id="GO:0009507">
    <property type="term" value="C:chloroplast"/>
    <property type="evidence" value="ECO:0007669"/>
    <property type="project" value="UniProtKB-SubCell"/>
</dbReference>
<feature type="domain" description="KOW" evidence="7">
    <location>
        <begin position="31"/>
        <end position="58"/>
    </location>
</feature>
<sequence>MEKLTRVLRSRMWALRSSKKLKSLIETMVKCLKAGKVVVITSGKYAGKKAVIVKVNEEATDKYKFPHAIVVGVESAPRKVTRAMDEKTVNKKTSMKVFTKVINLQHFMPTRYNVEFKFENLPKASAPAADKKEAMKAIAKMFQESYIHQDKNEKERTKAGVAYLFKKLYF</sequence>
<evidence type="ECO:0000259" key="7">
    <source>
        <dbReference type="SMART" id="SM00739"/>
    </source>
</evidence>
<protein>
    <submittedName>
        <fullName evidence="8">60S subunit ribosomal protein L27</fullName>
    </submittedName>
</protein>
<proteinExistence type="inferred from homology"/>
<evidence type="ECO:0000256" key="5">
    <source>
        <dbReference type="ARBA" id="ARBA00022980"/>
    </source>
</evidence>
<keyword evidence="9" id="KW-1185">Reference proteome</keyword>
<comment type="similarity">
    <text evidence="2">Belongs to the eukaryotic ribosomal protein eL27 family.</text>
</comment>
<evidence type="ECO:0000256" key="4">
    <source>
        <dbReference type="ARBA" id="ARBA00022640"/>
    </source>
</evidence>
<organism evidence="8 9">
    <name type="scientific">Blastocystis sp. subtype 1 (strain ATCC 50177 / NandII)</name>
    <dbReference type="NCBI Taxonomy" id="478820"/>
    <lineage>
        <taxon>Eukaryota</taxon>
        <taxon>Sar</taxon>
        <taxon>Stramenopiles</taxon>
        <taxon>Bigyra</taxon>
        <taxon>Opalozoa</taxon>
        <taxon>Opalinata</taxon>
        <taxon>Blastocystidae</taxon>
        <taxon>Blastocystis</taxon>
    </lineage>
</organism>
<reference evidence="8 9" key="1">
    <citation type="submission" date="2016-05" db="EMBL/GenBank/DDBJ databases">
        <title>Nuclear genome of Blastocystis sp. subtype 1 NandII.</title>
        <authorList>
            <person name="Gentekaki E."/>
            <person name="Curtis B."/>
            <person name="Stairs C."/>
            <person name="Eme L."/>
            <person name="Herman E."/>
            <person name="Klimes V."/>
            <person name="Arias M.C."/>
            <person name="Elias M."/>
            <person name="Hilliou F."/>
            <person name="Klute M."/>
            <person name="Malik S.-B."/>
            <person name="Pightling A."/>
            <person name="Rachubinski R."/>
            <person name="Salas D."/>
            <person name="Schlacht A."/>
            <person name="Suga H."/>
            <person name="Archibald J."/>
            <person name="Ball S.G."/>
            <person name="Clark G."/>
            <person name="Dacks J."/>
            <person name="Van Der Giezen M."/>
            <person name="Tsaousis A."/>
            <person name="Roger A."/>
        </authorList>
    </citation>
    <scope>NUCLEOTIDE SEQUENCE [LARGE SCALE GENOMIC DNA]</scope>
    <source>
        <strain evidence="9">ATCC 50177 / NandII</strain>
    </source>
</reference>
<dbReference type="CDD" id="cd06090">
    <property type="entry name" value="KOW_RPL27"/>
    <property type="match status" value="1"/>
</dbReference>
<dbReference type="InterPro" id="IPR041991">
    <property type="entry name" value="Ribosomal_eL27_KOW"/>
</dbReference>
<keyword evidence="3" id="KW-0150">Chloroplast</keyword>
<gene>
    <name evidence="8" type="ORF">AV274_1976</name>
</gene>
<dbReference type="GO" id="GO:1990904">
    <property type="term" value="C:ribonucleoprotein complex"/>
    <property type="evidence" value="ECO:0007669"/>
    <property type="project" value="UniProtKB-KW"/>
</dbReference>
<dbReference type="InterPro" id="IPR001141">
    <property type="entry name" value="Ribosomal_eL27"/>
</dbReference>
<comment type="caution">
    <text evidence="8">The sequence shown here is derived from an EMBL/GenBank/DDBJ whole genome shotgun (WGS) entry which is preliminary data.</text>
</comment>
<dbReference type="OrthoDB" id="2365484at2759"/>
<keyword evidence="4" id="KW-0934">Plastid</keyword>
<evidence type="ECO:0000256" key="6">
    <source>
        <dbReference type="ARBA" id="ARBA00023274"/>
    </source>
</evidence>
<evidence type="ECO:0000256" key="2">
    <source>
        <dbReference type="ARBA" id="ARBA00009124"/>
    </source>
</evidence>
<evidence type="ECO:0000256" key="3">
    <source>
        <dbReference type="ARBA" id="ARBA00022528"/>
    </source>
</evidence>
<dbReference type="InterPro" id="IPR005824">
    <property type="entry name" value="KOW"/>
</dbReference>
<dbReference type="Gene3D" id="2.30.30.770">
    <property type="match status" value="1"/>
</dbReference>